<evidence type="ECO:0000313" key="1">
    <source>
        <dbReference type="EMBL" id="SES00670.1"/>
    </source>
</evidence>
<dbReference type="RefSeq" id="WP_218139665.1">
    <property type="nucleotide sequence ID" value="NZ_FOHA01000016.1"/>
</dbReference>
<proteinExistence type="predicted"/>
<dbReference type="Proteomes" id="UP000198948">
    <property type="component" value="Unassembled WGS sequence"/>
</dbReference>
<accession>A0A1H9TTL3</accession>
<gene>
    <name evidence="1" type="ORF">SAMN04488559_11644</name>
</gene>
<reference evidence="1 2" key="1">
    <citation type="submission" date="2016-10" db="EMBL/GenBank/DDBJ databases">
        <authorList>
            <person name="de Groot N.N."/>
        </authorList>
    </citation>
    <scope>NUCLEOTIDE SEQUENCE [LARGE SCALE GENOMIC DNA]</scope>
    <source>
        <strain evidence="1 2">DSM 13760</strain>
    </source>
</reference>
<dbReference type="AlphaFoldDB" id="A0A1H9TTL3"/>
<dbReference type="EMBL" id="FOHA01000016">
    <property type="protein sequence ID" value="SES00670.1"/>
    <property type="molecule type" value="Genomic_DNA"/>
</dbReference>
<keyword evidence="2" id="KW-1185">Reference proteome</keyword>
<evidence type="ECO:0000313" key="2">
    <source>
        <dbReference type="Proteomes" id="UP000198948"/>
    </source>
</evidence>
<protein>
    <submittedName>
        <fullName evidence="1">Uncharacterized protein</fullName>
    </submittedName>
</protein>
<sequence>MNLEKFRNEMEQNDYFMSEDSHQALQNLKFETLKPEDYDFLKELYKSTDGLYIRNQILKAFVLQEEAYPLKDFFEMSFKKERYLDMRFLALRGYCRYASEEEVEPFVIKFQEILLKREQSTPYHYQEYEPLRSIFGFPYLIKTYQYNCLIDLFNQLEQQYQHLPDAFKGIYTFDENGTQVLLRSPKESKQRMDAFWRKKGMR</sequence>
<organism evidence="1 2">
    <name type="scientific">Isobaculum melis</name>
    <dbReference type="NCBI Taxonomy" id="142588"/>
    <lineage>
        <taxon>Bacteria</taxon>
        <taxon>Bacillati</taxon>
        <taxon>Bacillota</taxon>
        <taxon>Bacilli</taxon>
        <taxon>Lactobacillales</taxon>
        <taxon>Carnobacteriaceae</taxon>
        <taxon>Isobaculum</taxon>
    </lineage>
</organism>
<dbReference type="STRING" id="142588.SAMN04488559_11644"/>
<name>A0A1H9TTL3_9LACT</name>